<sequence>MHVKDIEMAESDLREGLEEGVGRVQDGLDSVFAGNWIGTLKSRGCKTLCGTRDAVSDLAVDRPILSVTIAVLIGLVLGRRLSRRG</sequence>
<dbReference type="Proteomes" id="UP000032679">
    <property type="component" value="Unassembled WGS sequence"/>
</dbReference>
<proteinExistence type="predicted"/>
<reference evidence="1 2" key="1">
    <citation type="submission" date="2012-10" db="EMBL/GenBank/DDBJ databases">
        <title>Genome sequencing of Tanticharoenia sakaeratensis NBRC 103193.</title>
        <authorList>
            <person name="Azuma Y."/>
            <person name="Hadano H."/>
            <person name="Hirakawa H."/>
            <person name="Matsushita K."/>
        </authorList>
    </citation>
    <scope>NUCLEOTIDE SEQUENCE [LARGE SCALE GENOMIC DNA]</scope>
    <source>
        <strain evidence="1 2">NBRC 103193</strain>
    </source>
</reference>
<name>A0A0D6MJG7_9PROT</name>
<comment type="caution">
    <text evidence="1">The sequence shown here is derived from an EMBL/GenBank/DDBJ whole genome shotgun (WGS) entry which is preliminary data.</text>
</comment>
<dbReference type="AlphaFoldDB" id="A0A0D6MJG7"/>
<dbReference type="STRING" id="1231623.Tasa_010_183"/>
<gene>
    <name evidence="1" type="ORF">Tasa_010_183</name>
</gene>
<accession>A0A0D6MJG7</accession>
<keyword evidence="2" id="KW-1185">Reference proteome</keyword>
<evidence type="ECO:0000313" key="2">
    <source>
        <dbReference type="Proteomes" id="UP000032679"/>
    </source>
</evidence>
<evidence type="ECO:0000313" key="1">
    <source>
        <dbReference type="EMBL" id="GAN53636.1"/>
    </source>
</evidence>
<dbReference type="EMBL" id="BALE01000010">
    <property type="protein sequence ID" value="GAN53636.1"/>
    <property type="molecule type" value="Genomic_DNA"/>
</dbReference>
<protein>
    <submittedName>
        <fullName evidence="1">Uncharacterized protein</fullName>
    </submittedName>
</protein>
<organism evidence="1 2">
    <name type="scientific">Tanticharoenia sakaeratensis NBRC 103193</name>
    <dbReference type="NCBI Taxonomy" id="1231623"/>
    <lineage>
        <taxon>Bacteria</taxon>
        <taxon>Pseudomonadati</taxon>
        <taxon>Pseudomonadota</taxon>
        <taxon>Alphaproteobacteria</taxon>
        <taxon>Acetobacterales</taxon>
        <taxon>Acetobacteraceae</taxon>
        <taxon>Tanticharoenia</taxon>
    </lineage>
</organism>